<gene>
    <name evidence="9" type="ORF">PEVE_00012247</name>
</gene>
<evidence type="ECO:0000256" key="7">
    <source>
        <dbReference type="SAM" id="MobiDB-lite"/>
    </source>
</evidence>
<dbReference type="InterPro" id="IPR001012">
    <property type="entry name" value="UBX_dom"/>
</dbReference>
<feature type="region of interest" description="Disordered" evidence="7">
    <location>
        <begin position="134"/>
        <end position="324"/>
    </location>
</feature>
<dbReference type="Pfam" id="PF00789">
    <property type="entry name" value="UBX"/>
    <property type="match status" value="1"/>
</dbReference>
<feature type="compositionally biased region" description="Low complexity" evidence="7">
    <location>
        <begin position="303"/>
        <end position="318"/>
    </location>
</feature>
<organism evidence="9 10">
    <name type="scientific">Porites evermanni</name>
    <dbReference type="NCBI Taxonomy" id="104178"/>
    <lineage>
        <taxon>Eukaryota</taxon>
        <taxon>Metazoa</taxon>
        <taxon>Cnidaria</taxon>
        <taxon>Anthozoa</taxon>
        <taxon>Hexacorallia</taxon>
        <taxon>Scleractinia</taxon>
        <taxon>Fungiina</taxon>
        <taxon>Poritidae</taxon>
        <taxon>Porites</taxon>
    </lineage>
</organism>
<comment type="caution">
    <text evidence="9">The sequence shown here is derived from an EMBL/GenBank/DDBJ whole genome shotgun (WGS) entry which is preliminary data.</text>
</comment>
<feature type="region of interest" description="Disordered" evidence="7">
    <location>
        <begin position="444"/>
        <end position="511"/>
    </location>
</feature>
<feature type="compositionally biased region" description="Polar residues" evidence="7">
    <location>
        <begin position="501"/>
        <end position="511"/>
    </location>
</feature>
<keyword evidence="10" id="KW-1185">Reference proteome</keyword>
<feature type="compositionally biased region" description="Basic and acidic residues" evidence="7">
    <location>
        <begin position="201"/>
        <end position="220"/>
    </location>
</feature>
<dbReference type="PANTHER" id="PTHR46424">
    <property type="entry name" value="UBX DOMAIN-CONTAINING PROTEIN 4"/>
    <property type="match status" value="1"/>
</dbReference>
<feature type="domain" description="UBX" evidence="8">
    <location>
        <begin position="318"/>
        <end position="396"/>
    </location>
</feature>
<dbReference type="PROSITE" id="PS50033">
    <property type="entry name" value="UBX"/>
    <property type="match status" value="1"/>
</dbReference>
<evidence type="ECO:0000256" key="1">
    <source>
        <dbReference type="ARBA" id="ARBA00004406"/>
    </source>
</evidence>
<evidence type="ECO:0000313" key="10">
    <source>
        <dbReference type="Proteomes" id="UP001159427"/>
    </source>
</evidence>
<evidence type="ECO:0000256" key="2">
    <source>
        <dbReference type="ARBA" id="ARBA00023230"/>
    </source>
</evidence>
<sequence>MEWFMGSIPEAIGKSRQNGLLFIVYIEGKILAWWHGKKSAVFSGFVTVGMFSLDKDMAVDGHLVAGTLSKDKCVAIKLDHKSEDCNQFSKLYPIVCIPVTYFIGENGLPLEVIGGDLPVDDFVSRANKALETHQKSRPIINNSTITPTSTNSVLHASPDISSSNQHFVDQEQPARQETTSEVPAVPGPSQEPTNSSNQEKSLNERVQRAKDLIERRRQEKEEQENQEAKKKESDRRNLGQELAKAKREREERQAQDIVNQIKEDRAKERAHREAVRQQIARDRAEREARRQNELQERQRLTQAAATSSAPSPVASGGSDSTSARLQFRLPDGSSVTNTFPADTPLQTVQQFIINHLGPSTSSVTLYTTYPRRELTEGDLVKTLVELGLVPSSTLVVAMKSCTAITPSGSSSFSELLVWILSPLFTLMTLLKAFFLGSPDHSRGAYNPTSSGRQNTTQQSQQSSFDNGSTVRRRGPGGGATVREQGGVHRLYNRDDDDDESNTWNGNSTQQM</sequence>
<evidence type="ECO:0000256" key="6">
    <source>
        <dbReference type="ARBA" id="ARBA00046062"/>
    </source>
</evidence>
<evidence type="ECO:0000313" key="9">
    <source>
        <dbReference type="EMBL" id="CAH3015099.1"/>
    </source>
</evidence>
<reference evidence="9 10" key="1">
    <citation type="submission" date="2022-05" db="EMBL/GenBank/DDBJ databases">
        <authorList>
            <consortium name="Genoscope - CEA"/>
            <person name="William W."/>
        </authorList>
    </citation>
    <scope>NUCLEOTIDE SEQUENCE [LARGE SCALE GENOMIC DNA]</scope>
</reference>
<feature type="compositionally biased region" description="Basic and acidic residues" evidence="7">
    <location>
        <begin position="261"/>
        <end position="299"/>
    </location>
</feature>
<evidence type="ECO:0000256" key="5">
    <source>
        <dbReference type="ARBA" id="ARBA00041575"/>
    </source>
</evidence>
<feature type="compositionally biased region" description="Basic and acidic residues" evidence="7">
    <location>
        <begin position="226"/>
        <end position="254"/>
    </location>
</feature>
<evidence type="ECO:0000256" key="4">
    <source>
        <dbReference type="ARBA" id="ARBA00040925"/>
    </source>
</evidence>
<proteinExistence type="predicted"/>
<protein>
    <recommendedName>
        <fullName evidence="4">UBX domain-containing protein 4</fullName>
    </recommendedName>
    <alternativeName>
        <fullName evidence="5">UBX domain-containing protein 2</fullName>
    </alternativeName>
</protein>
<evidence type="ECO:0000256" key="3">
    <source>
        <dbReference type="ARBA" id="ARBA00038812"/>
    </source>
</evidence>
<dbReference type="InterPro" id="IPR036249">
    <property type="entry name" value="Thioredoxin-like_sf"/>
</dbReference>
<name>A0ABN8LDD8_9CNID</name>
<feature type="compositionally biased region" description="Low complexity" evidence="7">
    <location>
        <begin position="138"/>
        <end position="152"/>
    </location>
</feature>
<comment type="subcellular location">
    <subcellularLocation>
        <location evidence="1">Endoplasmic reticulum membrane</location>
        <topology evidence="1">Peripheral membrane protein</topology>
    </subcellularLocation>
</comment>
<dbReference type="SUPFAM" id="SSF54236">
    <property type="entry name" value="Ubiquitin-like"/>
    <property type="match status" value="1"/>
</dbReference>
<dbReference type="InterPro" id="IPR029071">
    <property type="entry name" value="Ubiquitin-like_domsf"/>
</dbReference>
<dbReference type="Proteomes" id="UP001159427">
    <property type="component" value="Unassembled WGS sequence"/>
</dbReference>
<dbReference type="SMART" id="SM00166">
    <property type="entry name" value="UBX"/>
    <property type="match status" value="1"/>
</dbReference>
<feature type="compositionally biased region" description="Polar residues" evidence="7">
    <location>
        <begin position="190"/>
        <end position="200"/>
    </location>
</feature>
<dbReference type="Gene3D" id="3.10.20.90">
    <property type="entry name" value="Phosphatidylinositol 3-kinase Catalytic Subunit, Chain A, domain 1"/>
    <property type="match status" value="1"/>
</dbReference>
<keyword evidence="2" id="KW-0834">Unfolded protein response</keyword>
<evidence type="ECO:0000259" key="8">
    <source>
        <dbReference type="PROSITE" id="PS50033"/>
    </source>
</evidence>
<accession>A0ABN8LDD8</accession>
<comment type="subunit">
    <text evidence="3">Directly interacts with VCP. Interacts with UBQLN1. Forms a complex with VCP and UBQLN1.</text>
</comment>
<dbReference type="SUPFAM" id="SSF52833">
    <property type="entry name" value="Thioredoxin-like"/>
    <property type="match status" value="1"/>
</dbReference>
<feature type="compositionally biased region" description="Low complexity" evidence="7">
    <location>
        <begin position="448"/>
        <end position="463"/>
    </location>
</feature>
<dbReference type="EMBL" id="CALNXI010000019">
    <property type="protein sequence ID" value="CAH3015099.1"/>
    <property type="molecule type" value="Genomic_DNA"/>
</dbReference>
<dbReference type="CDD" id="cd16117">
    <property type="entry name" value="UBX_UBXN4"/>
    <property type="match status" value="1"/>
</dbReference>
<comment type="function">
    <text evidence="6">Involved in endoplasmic reticulum-associated protein degradation (ERAD). Acts as a platform to recruit both UBQLN1 and VCP to the ER during ERAD.</text>
</comment>
<dbReference type="PANTHER" id="PTHR46424:SF1">
    <property type="entry name" value="UBX DOMAIN-CONTAINING PROTEIN 4"/>
    <property type="match status" value="1"/>
</dbReference>